<feature type="region of interest" description="SAW" evidence="3">
    <location>
        <begin position="462"/>
        <end position="536"/>
    </location>
</feature>
<gene>
    <name evidence="5" type="ORF">L1049_009921</name>
</gene>
<keyword evidence="2" id="KW-0804">Transcription</keyword>
<feature type="region of interest" description="VHIID" evidence="3">
    <location>
        <begin position="243"/>
        <end position="308"/>
    </location>
</feature>
<evidence type="ECO:0000256" key="4">
    <source>
        <dbReference type="SAM" id="MobiDB-lite"/>
    </source>
</evidence>
<feature type="region of interest" description="Leucine repeat I (LRI)" evidence="3">
    <location>
        <begin position="164"/>
        <end position="224"/>
    </location>
</feature>
<dbReference type="AlphaFoldDB" id="A0AAP0R4F4"/>
<evidence type="ECO:0000313" key="6">
    <source>
        <dbReference type="Proteomes" id="UP001415857"/>
    </source>
</evidence>
<comment type="similarity">
    <text evidence="3">Belongs to the GRAS family.</text>
</comment>
<accession>A0AAP0R4F4</accession>
<dbReference type="PANTHER" id="PTHR31636">
    <property type="entry name" value="OSJNBA0084A10.13 PROTEIN-RELATED"/>
    <property type="match status" value="1"/>
</dbReference>
<comment type="caution">
    <text evidence="3">Lacks conserved residue(s) required for the propagation of feature annotation.</text>
</comment>
<reference evidence="5 6" key="1">
    <citation type="journal article" date="2024" name="Plant J.">
        <title>Genome sequences and population genomics reveal climatic adaptation and genomic divergence between two closely related sweetgum species.</title>
        <authorList>
            <person name="Xu W.Q."/>
            <person name="Ren C.Q."/>
            <person name="Zhang X.Y."/>
            <person name="Comes H.P."/>
            <person name="Liu X.H."/>
            <person name="Li Y.G."/>
            <person name="Kettle C.J."/>
            <person name="Jalonen R."/>
            <person name="Gaisberger H."/>
            <person name="Ma Y.Z."/>
            <person name="Qiu Y.X."/>
        </authorList>
    </citation>
    <scope>NUCLEOTIDE SEQUENCE [LARGE SCALE GENOMIC DNA]</scope>
    <source>
        <strain evidence="5">Hangzhou</strain>
    </source>
</reference>
<dbReference type="InterPro" id="IPR005202">
    <property type="entry name" value="TF_GRAS"/>
</dbReference>
<evidence type="ECO:0000256" key="3">
    <source>
        <dbReference type="PROSITE-ProRule" id="PRU01191"/>
    </source>
</evidence>
<name>A0AAP0R4F4_LIQFO</name>
<feature type="short sequence motif" description="VHIID" evidence="3">
    <location>
        <begin position="274"/>
        <end position="278"/>
    </location>
</feature>
<feature type="compositionally biased region" description="Polar residues" evidence="4">
    <location>
        <begin position="96"/>
        <end position="107"/>
    </location>
</feature>
<feature type="region of interest" description="Disordered" evidence="4">
    <location>
        <begin position="73"/>
        <end position="107"/>
    </location>
</feature>
<feature type="compositionally biased region" description="Polar residues" evidence="4">
    <location>
        <begin position="73"/>
        <end position="89"/>
    </location>
</feature>
<keyword evidence="6" id="KW-1185">Reference proteome</keyword>
<organism evidence="5 6">
    <name type="scientific">Liquidambar formosana</name>
    <name type="common">Formosan gum</name>
    <dbReference type="NCBI Taxonomy" id="63359"/>
    <lineage>
        <taxon>Eukaryota</taxon>
        <taxon>Viridiplantae</taxon>
        <taxon>Streptophyta</taxon>
        <taxon>Embryophyta</taxon>
        <taxon>Tracheophyta</taxon>
        <taxon>Spermatophyta</taxon>
        <taxon>Magnoliopsida</taxon>
        <taxon>eudicotyledons</taxon>
        <taxon>Gunneridae</taxon>
        <taxon>Pentapetalae</taxon>
        <taxon>Saxifragales</taxon>
        <taxon>Altingiaceae</taxon>
        <taxon>Liquidambar</taxon>
    </lineage>
</organism>
<evidence type="ECO:0000313" key="5">
    <source>
        <dbReference type="EMBL" id="KAK9267493.1"/>
    </source>
</evidence>
<dbReference type="Proteomes" id="UP001415857">
    <property type="component" value="Unassembled WGS sequence"/>
</dbReference>
<evidence type="ECO:0000256" key="1">
    <source>
        <dbReference type="ARBA" id="ARBA00023015"/>
    </source>
</evidence>
<evidence type="ECO:0000256" key="2">
    <source>
        <dbReference type="ARBA" id="ARBA00023163"/>
    </source>
</evidence>
<dbReference type="Pfam" id="PF03514">
    <property type="entry name" value="GRAS"/>
    <property type="match status" value="1"/>
</dbReference>
<comment type="caution">
    <text evidence="5">The sequence shown here is derived from an EMBL/GenBank/DDBJ whole genome shotgun (WGS) entry which is preliminary data.</text>
</comment>
<proteinExistence type="inferred from homology"/>
<sequence length="536" mass="60364">MQTSQKNHNSGGFVSEQYCLSPFQILDSNECPSSGSGGTQLSFQNYNEQFYTLESSPAPATFLYDSPSAVSISSNRSPFSPQGSQSNLSDPHRSPDNTYGSPFSGSSLVDDDNEWRHKLRELEFMLLGPESGKIDSCKCYFKGGVHQASSVPRWDQIMEMIPRLELKQVLFRCAYAVSEDDISTAEVFMKALEQMVSVSGEPIQRLGAYMLEGLRARLEFSGSLIYRSLKCEEPTSNELMSYMGFLYEKCPYWKFAYYSANVVIKEAMKYESRIHIIDFQIAQGSQWALLIKDLADRPGGPPFIRITGVDDSQSALARGGGLSIVGQKLSDFAESYKVPFEFHDAAMSGCEVELEHLRVQPGEALAVNFPYVLHHMPDESVTTYNHRDRLLRLVKSLSPKVVTLVEQESNTNTTAFFTRFCETLEYYTAMFESIDVACPRDDKKRINAEQQCVARDIVNMIACEDAERVERHELLGKWRARFTMAGFTPHPLSSSVTDAIRHLLKGFHENYGLAERDGALYLGWKNRALVTSSAWK</sequence>
<feature type="region of interest" description="Leucine repeat II (LRII)" evidence="3">
    <location>
        <begin position="324"/>
        <end position="356"/>
    </location>
</feature>
<keyword evidence="1" id="KW-0805">Transcription regulation</keyword>
<evidence type="ECO:0008006" key="7">
    <source>
        <dbReference type="Google" id="ProtNLM"/>
    </source>
</evidence>
<protein>
    <recommendedName>
        <fullName evidence="7">Scarecrow-like protein 13</fullName>
    </recommendedName>
</protein>
<dbReference type="PROSITE" id="PS50985">
    <property type="entry name" value="GRAS"/>
    <property type="match status" value="1"/>
</dbReference>
<dbReference type="EMBL" id="JBBPBK010000016">
    <property type="protein sequence ID" value="KAK9267493.1"/>
    <property type="molecule type" value="Genomic_DNA"/>
</dbReference>